<dbReference type="Proteomes" id="UP000319578">
    <property type="component" value="Unassembled WGS sequence"/>
</dbReference>
<organism evidence="1 2">
    <name type="scientific">Brevibacillus reuszeri</name>
    <dbReference type="NCBI Taxonomy" id="54915"/>
    <lineage>
        <taxon>Bacteria</taxon>
        <taxon>Bacillati</taxon>
        <taxon>Bacillota</taxon>
        <taxon>Bacilli</taxon>
        <taxon>Bacillales</taxon>
        <taxon>Paenibacillaceae</taxon>
        <taxon>Brevibacillus</taxon>
    </lineage>
</organism>
<evidence type="ECO:0000313" key="1">
    <source>
        <dbReference type="EMBL" id="GED72604.1"/>
    </source>
</evidence>
<protein>
    <submittedName>
        <fullName evidence="1">Uncharacterized protein</fullName>
    </submittedName>
</protein>
<name>A0ABQ0TXT2_9BACL</name>
<keyword evidence="2" id="KW-1185">Reference proteome</keyword>
<comment type="caution">
    <text evidence="1">The sequence shown here is derived from an EMBL/GenBank/DDBJ whole genome shotgun (WGS) entry which is preliminary data.</text>
</comment>
<gene>
    <name evidence="1" type="ORF">BRE01_63060</name>
</gene>
<dbReference type="EMBL" id="BJON01000032">
    <property type="protein sequence ID" value="GED72604.1"/>
    <property type="molecule type" value="Genomic_DNA"/>
</dbReference>
<proteinExistence type="predicted"/>
<reference evidence="1 2" key="1">
    <citation type="submission" date="2019-06" db="EMBL/GenBank/DDBJ databases">
        <title>Whole genome shotgun sequence of Brevibacillus reuszeri NBRC 15719.</title>
        <authorList>
            <person name="Hosoyama A."/>
            <person name="Uohara A."/>
            <person name="Ohji S."/>
            <person name="Ichikawa N."/>
        </authorList>
    </citation>
    <scope>NUCLEOTIDE SEQUENCE [LARGE SCALE GENOMIC DNA]</scope>
    <source>
        <strain evidence="1 2">NBRC 15719</strain>
    </source>
</reference>
<evidence type="ECO:0000313" key="2">
    <source>
        <dbReference type="Proteomes" id="UP000319578"/>
    </source>
</evidence>
<accession>A0ABQ0TXT2</accession>
<sequence length="53" mass="6123">MFVGFVLVKNQQLARHLTKEKLSKEESSDFIKLTGTLVEENRQGKDHQSSFNE</sequence>